<evidence type="ECO:0000313" key="3">
    <source>
        <dbReference type="Proteomes" id="UP000004995"/>
    </source>
</evidence>
<sequence>MRVRTGAPRCGRSGLTDESPPKLRNQMRARLELRGLIWSPAICFRTSNGIFCCLLVTSRYVHNYIHVILFQMFCYL</sequence>
<reference evidence="3" key="1">
    <citation type="journal article" date="2012" name="Nat. Biotechnol.">
        <title>Reference genome sequence of the model plant Setaria.</title>
        <authorList>
            <person name="Bennetzen J.L."/>
            <person name="Schmutz J."/>
            <person name="Wang H."/>
            <person name="Percifield R."/>
            <person name="Hawkins J."/>
            <person name="Pontaroli A.C."/>
            <person name="Estep M."/>
            <person name="Feng L."/>
            <person name="Vaughn J.N."/>
            <person name="Grimwood J."/>
            <person name="Jenkins J."/>
            <person name="Barry K."/>
            <person name="Lindquist E."/>
            <person name="Hellsten U."/>
            <person name="Deshpande S."/>
            <person name="Wang X."/>
            <person name="Wu X."/>
            <person name="Mitros T."/>
            <person name="Triplett J."/>
            <person name="Yang X."/>
            <person name="Ye C.Y."/>
            <person name="Mauro-Herrera M."/>
            <person name="Wang L."/>
            <person name="Li P."/>
            <person name="Sharma M."/>
            <person name="Sharma R."/>
            <person name="Ronald P.C."/>
            <person name="Panaud O."/>
            <person name="Kellogg E.A."/>
            <person name="Brutnell T.P."/>
            <person name="Doust A.N."/>
            <person name="Tuskan G.A."/>
            <person name="Rokhsar D."/>
            <person name="Devos K.M."/>
        </authorList>
    </citation>
    <scope>NUCLEOTIDE SEQUENCE [LARGE SCALE GENOMIC DNA]</scope>
    <source>
        <strain evidence="3">cv. Yugu1</strain>
    </source>
</reference>
<dbReference type="Proteomes" id="UP000004995">
    <property type="component" value="Unassembled WGS sequence"/>
</dbReference>
<dbReference type="AlphaFoldDB" id="K3ZKR3"/>
<keyword evidence="3" id="KW-1185">Reference proteome</keyword>
<dbReference type="Gramene" id="KQK95682">
    <property type="protein sequence ID" value="KQK95682"/>
    <property type="gene ID" value="SETIT_027169mg"/>
</dbReference>
<proteinExistence type="predicted"/>
<feature type="region of interest" description="Disordered" evidence="1">
    <location>
        <begin position="1"/>
        <end position="21"/>
    </location>
</feature>
<organism evidence="2 3">
    <name type="scientific">Setaria italica</name>
    <name type="common">Foxtail millet</name>
    <name type="synonym">Panicum italicum</name>
    <dbReference type="NCBI Taxonomy" id="4555"/>
    <lineage>
        <taxon>Eukaryota</taxon>
        <taxon>Viridiplantae</taxon>
        <taxon>Streptophyta</taxon>
        <taxon>Embryophyta</taxon>
        <taxon>Tracheophyta</taxon>
        <taxon>Spermatophyta</taxon>
        <taxon>Magnoliopsida</taxon>
        <taxon>Liliopsida</taxon>
        <taxon>Poales</taxon>
        <taxon>Poaceae</taxon>
        <taxon>PACMAD clade</taxon>
        <taxon>Panicoideae</taxon>
        <taxon>Panicodae</taxon>
        <taxon>Paniceae</taxon>
        <taxon>Cenchrinae</taxon>
        <taxon>Setaria</taxon>
    </lineage>
</organism>
<reference evidence="2" key="2">
    <citation type="submission" date="2018-08" db="UniProtKB">
        <authorList>
            <consortium name="EnsemblPlants"/>
        </authorList>
    </citation>
    <scope>IDENTIFICATION</scope>
    <source>
        <strain evidence="2">Yugu1</strain>
    </source>
</reference>
<dbReference type="HOGENOM" id="CLU_2659217_0_0_1"/>
<accession>K3ZKR3</accession>
<protein>
    <submittedName>
        <fullName evidence="2">Uncharacterized protein</fullName>
    </submittedName>
</protein>
<dbReference type="InParanoid" id="K3ZKR3"/>
<dbReference type="EMBL" id="AGNK02005212">
    <property type="status" value="NOT_ANNOTATED_CDS"/>
    <property type="molecule type" value="Genomic_DNA"/>
</dbReference>
<name>K3ZKR3_SETIT</name>
<evidence type="ECO:0000256" key="1">
    <source>
        <dbReference type="SAM" id="MobiDB-lite"/>
    </source>
</evidence>
<evidence type="ECO:0000313" key="2">
    <source>
        <dbReference type="EnsemblPlants" id="KQK95682"/>
    </source>
</evidence>
<dbReference type="EnsemblPlants" id="KQK95682">
    <property type="protein sequence ID" value="KQK95682"/>
    <property type="gene ID" value="SETIT_027169mg"/>
</dbReference>